<dbReference type="RefSeq" id="WP_171610003.1">
    <property type="nucleotide sequence ID" value="NZ_WHPF01000030.1"/>
</dbReference>
<dbReference type="Proteomes" id="UP000598971">
    <property type="component" value="Unassembled WGS sequence"/>
</dbReference>
<dbReference type="AlphaFoldDB" id="A0A8J8FHN7"/>
<evidence type="ECO:0000313" key="2">
    <source>
        <dbReference type="Proteomes" id="UP000598971"/>
    </source>
</evidence>
<gene>
    <name evidence="1" type="ORF">GD597_21495</name>
</gene>
<sequence length="148" mass="16807">MTKILTLLSFVFFLSVKGNGQSIDSLQLSEKEIPDGYTLTDENNCISIQACIFYDKPELYGMLIGKLKSKKIQNFDSKNDNGSIMYFEYEDGFKGQGFLDGLLWGGDKPTKEHPEDYYAVGKYLIIWSFKKGSLLKKVSMVKIKAMVK</sequence>
<keyword evidence="2" id="KW-1185">Reference proteome</keyword>
<protein>
    <submittedName>
        <fullName evidence="1">Uncharacterized protein</fullName>
    </submittedName>
</protein>
<name>A0A8J8FHN7_9BACT</name>
<reference evidence="1" key="1">
    <citation type="submission" date="2019-10" db="EMBL/GenBank/DDBJ databases">
        <title>Draft genome sequence of Panacibacter sp. KCS-6.</title>
        <authorList>
            <person name="Yim K.J."/>
        </authorList>
    </citation>
    <scope>NUCLEOTIDE SEQUENCE</scope>
    <source>
        <strain evidence="1">KCS-6</strain>
    </source>
</reference>
<dbReference type="EMBL" id="WHPF01000030">
    <property type="protein sequence ID" value="NNV58048.1"/>
    <property type="molecule type" value="Genomic_DNA"/>
</dbReference>
<comment type="caution">
    <text evidence="1">The sequence shown here is derived from an EMBL/GenBank/DDBJ whole genome shotgun (WGS) entry which is preliminary data.</text>
</comment>
<proteinExistence type="predicted"/>
<evidence type="ECO:0000313" key="1">
    <source>
        <dbReference type="EMBL" id="NNV58048.1"/>
    </source>
</evidence>
<organism evidence="1 2">
    <name type="scientific">Limnovirga soli</name>
    <dbReference type="NCBI Taxonomy" id="2656915"/>
    <lineage>
        <taxon>Bacteria</taxon>
        <taxon>Pseudomonadati</taxon>
        <taxon>Bacteroidota</taxon>
        <taxon>Chitinophagia</taxon>
        <taxon>Chitinophagales</taxon>
        <taxon>Chitinophagaceae</taxon>
        <taxon>Limnovirga</taxon>
    </lineage>
</organism>
<accession>A0A8J8FHN7</accession>